<feature type="region of interest" description="Disordered" evidence="1">
    <location>
        <begin position="139"/>
        <end position="169"/>
    </location>
</feature>
<feature type="region of interest" description="Disordered" evidence="1">
    <location>
        <begin position="1"/>
        <end position="23"/>
    </location>
</feature>
<keyword evidence="3" id="KW-1185">Reference proteome</keyword>
<evidence type="ECO:0000256" key="1">
    <source>
        <dbReference type="SAM" id="MobiDB-lite"/>
    </source>
</evidence>
<gene>
    <name evidence="2" type="ORF">K2173_010292</name>
</gene>
<dbReference type="Proteomes" id="UP001159364">
    <property type="component" value="Linkage Group LG05"/>
</dbReference>
<feature type="region of interest" description="Disordered" evidence="1">
    <location>
        <begin position="82"/>
        <end position="102"/>
    </location>
</feature>
<evidence type="ECO:0008006" key="4">
    <source>
        <dbReference type="Google" id="ProtNLM"/>
    </source>
</evidence>
<feature type="compositionally biased region" description="Basic residues" evidence="1">
    <location>
        <begin position="142"/>
        <end position="153"/>
    </location>
</feature>
<organism evidence="2 3">
    <name type="scientific">Erythroxylum novogranatense</name>
    <dbReference type="NCBI Taxonomy" id="1862640"/>
    <lineage>
        <taxon>Eukaryota</taxon>
        <taxon>Viridiplantae</taxon>
        <taxon>Streptophyta</taxon>
        <taxon>Embryophyta</taxon>
        <taxon>Tracheophyta</taxon>
        <taxon>Spermatophyta</taxon>
        <taxon>Magnoliopsida</taxon>
        <taxon>eudicotyledons</taxon>
        <taxon>Gunneridae</taxon>
        <taxon>Pentapetalae</taxon>
        <taxon>rosids</taxon>
        <taxon>fabids</taxon>
        <taxon>Malpighiales</taxon>
        <taxon>Erythroxylaceae</taxon>
        <taxon>Erythroxylum</taxon>
    </lineage>
</organism>
<dbReference type="EMBL" id="JAIWQS010000005">
    <property type="protein sequence ID" value="KAJ8764827.1"/>
    <property type="molecule type" value="Genomic_DNA"/>
</dbReference>
<protein>
    <recommendedName>
        <fullName evidence="4">Late embryogenesis abundant protein</fullName>
    </recommendedName>
</protein>
<name>A0AAV8TD87_9ROSI</name>
<dbReference type="PANTHER" id="PTHR33472:SF28">
    <property type="entry name" value="BROMO AND FHA DOMAIN-CONTAINING PROTEIN DDB_G0267958"/>
    <property type="match status" value="1"/>
</dbReference>
<dbReference type="PANTHER" id="PTHR33472">
    <property type="entry name" value="OS01G0106600 PROTEIN"/>
    <property type="match status" value="1"/>
</dbReference>
<evidence type="ECO:0000313" key="3">
    <source>
        <dbReference type="Proteomes" id="UP001159364"/>
    </source>
</evidence>
<evidence type="ECO:0000313" key="2">
    <source>
        <dbReference type="EMBL" id="KAJ8764827.1"/>
    </source>
</evidence>
<feature type="region of interest" description="Disordered" evidence="1">
    <location>
        <begin position="37"/>
        <end position="61"/>
    </location>
</feature>
<sequence>MFPETRPTHQSASESEGVEWQKDIDREIKDMVNSITQHIDGINRPGDSGKSPHLHEMGEDENGVRILTLAGTNTGATMRTELDEKQSKRSGISLDDSEPDAMDTYVNSNFQSVNNSIMLQSTYKTNDPGVHMDIADTFEQRRGHKQVRKAKKKLDKDIFKSDQLSSDSD</sequence>
<proteinExistence type="predicted"/>
<comment type="caution">
    <text evidence="2">The sequence shown here is derived from an EMBL/GenBank/DDBJ whole genome shotgun (WGS) entry which is preliminary data.</text>
</comment>
<reference evidence="2 3" key="1">
    <citation type="submission" date="2021-09" db="EMBL/GenBank/DDBJ databases">
        <title>Genomic insights and catalytic innovation underlie evolution of tropane alkaloids biosynthesis.</title>
        <authorList>
            <person name="Wang Y.-J."/>
            <person name="Tian T."/>
            <person name="Huang J.-P."/>
            <person name="Huang S.-X."/>
        </authorList>
    </citation>
    <scope>NUCLEOTIDE SEQUENCE [LARGE SCALE GENOMIC DNA]</scope>
    <source>
        <strain evidence="2">KIB-2018</strain>
        <tissue evidence="2">Leaf</tissue>
    </source>
</reference>
<accession>A0AAV8TD87</accession>
<dbReference type="AlphaFoldDB" id="A0AAV8TD87"/>